<dbReference type="Gene3D" id="2.120.10.80">
    <property type="entry name" value="Kelch-type beta propeller"/>
    <property type="match status" value="1"/>
</dbReference>
<gene>
    <name evidence="2" type="ORF">CPRI1469_LOCUS8695</name>
</gene>
<keyword evidence="1" id="KW-0812">Transmembrane</keyword>
<feature type="transmembrane region" description="Helical" evidence="1">
    <location>
        <begin position="29"/>
        <end position="48"/>
    </location>
</feature>
<protein>
    <recommendedName>
        <fullName evidence="3">Galactose oxidase</fullName>
    </recommendedName>
</protein>
<evidence type="ECO:0000313" key="2">
    <source>
        <dbReference type="EMBL" id="CAD9719829.1"/>
    </source>
</evidence>
<accession>A0A7S2T5Z8</accession>
<keyword evidence="1" id="KW-0472">Membrane</keyword>
<dbReference type="InterPro" id="IPR015915">
    <property type="entry name" value="Kelch-typ_b-propeller"/>
</dbReference>
<dbReference type="AlphaFoldDB" id="A0A7S2T5Z8"/>
<dbReference type="PANTHER" id="PTHR23244">
    <property type="entry name" value="KELCH REPEAT DOMAIN"/>
    <property type="match status" value="1"/>
</dbReference>
<dbReference type="SUPFAM" id="SSF117281">
    <property type="entry name" value="Kelch motif"/>
    <property type="match status" value="1"/>
</dbReference>
<evidence type="ECO:0008006" key="3">
    <source>
        <dbReference type="Google" id="ProtNLM"/>
    </source>
</evidence>
<evidence type="ECO:0000256" key="1">
    <source>
        <dbReference type="SAM" id="Phobius"/>
    </source>
</evidence>
<keyword evidence="1" id="KW-1133">Transmembrane helix</keyword>
<sequence>MPWRETSYLLGREPNCIGRARNWATFHPVAAVLLSILGLLLVVTVVVVPTEWVEISGGTPPACSKGGVAAVMSGPSRGTGEAEPFLSIFSGDAKHGELIAATKKYELLPQAWRDFEVVPDVNFGTPEPRWKSVAVVDSSATRLFMFGGLTGTAYPADVWTMAPDEDGNAIWSFVEFEGSAAVAPGRKAAAAVNIGGTMLVFGGKWCEISKKGKEKHCKELGDLWTLDLESLSTWEKLWEFAEGSSSPDTGGPSPRHGHSATVATIEDEQGRVTDYMVVFAGRADAGYYNDVWAWNTRARKWEDW</sequence>
<dbReference type="EMBL" id="HBHL01013229">
    <property type="protein sequence ID" value="CAD9719829.1"/>
    <property type="molecule type" value="Transcribed_RNA"/>
</dbReference>
<name>A0A7S2T5Z8_9CHLO</name>
<dbReference type="Pfam" id="PF24681">
    <property type="entry name" value="Kelch_KLHDC2_KLHL20_DRC7"/>
    <property type="match status" value="1"/>
</dbReference>
<organism evidence="2">
    <name type="scientific">Chloropicon primus</name>
    <dbReference type="NCBI Taxonomy" id="1764295"/>
    <lineage>
        <taxon>Eukaryota</taxon>
        <taxon>Viridiplantae</taxon>
        <taxon>Chlorophyta</taxon>
        <taxon>Chloropicophyceae</taxon>
        <taxon>Chloropicales</taxon>
        <taxon>Chloropicaceae</taxon>
        <taxon>Chloropicon</taxon>
    </lineage>
</organism>
<dbReference type="PANTHER" id="PTHR23244:SF471">
    <property type="entry name" value="GUANINE NUCLEOTIDE-BINDING PROTEIN SUBUNIT BETA 1-RELATED"/>
    <property type="match status" value="1"/>
</dbReference>
<reference evidence="2" key="1">
    <citation type="submission" date="2021-01" db="EMBL/GenBank/DDBJ databases">
        <authorList>
            <person name="Corre E."/>
            <person name="Pelletier E."/>
            <person name="Niang G."/>
            <person name="Scheremetjew M."/>
            <person name="Finn R."/>
            <person name="Kale V."/>
            <person name="Holt S."/>
            <person name="Cochrane G."/>
            <person name="Meng A."/>
            <person name="Brown T."/>
            <person name="Cohen L."/>
        </authorList>
    </citation>
    <scope>NUCLEOTIDE SEQUENCE</scope>
    <source>
        <strain evidence="2">CCMP1205</strain>
    </source>
</reference>
<proteinExistence type="predicted"/>